<reference evidence="1" key="1">
    <citation type="journal article" date="2021" name="Environ. Microbiol.">
        <title>Gene family expansions and transcriptome signatures uncover fungal adaptations to wood decay.</title>
        <authorList>
            <person name="Hage H."/>
            <person name="Miyauchi S."/>
            <person name="Viragh M."/>
            <person name="Drula E."/>
            <person name="Min B."/>
            <person name="Chaduli D."/>
            <person name="Navarro D."/>
            <person name="Favel A."/>
            <person name="Norest M."/>
            <person name="Lesage-Meessen L."/>
            <person name="Balint B."/>
            <person name="Merenyi Z."/>
            <person name="de Eugenio L."/>
            <person name="Morin E."/>
            <person name="Martinez A.T."/>
            <person name="Baldrian P."/>
            <person name="Stursova M."/>
            <person name="Martinez M.J."/>
            <person name="Novotny C."/>
            <person name="Magnuson J.K."/>
            <person name="Spatafora J.W."/>
            <person name="Maurice S."/>
            <person name="Pangilinan J."/>
            <person name="Andreopoulos W."/>
            <person name="LaButti K."/>
            <person name="Hundley H."/>
            <person name="Na H."/>
            <person name="Kuo A."/>
            <person name="Barry K."/>
            <person name="Lipzen A."/>
            <person name="Henrissat B."/>
            <person name="Riley R."/>
            <person name="Ahrendt S."/>
            <person name="Nagy L.G."/>
            <person name="Grigoriev I.V."/>
            <person name="Martin F."/>
            <person name="Rosso M.N."/>
        </authorList>
    </citation>
    <scope>NUCLEOTIDE SEQUENCE</scope>
    <source>
        <strain evidence="1">CBS 384.51</strain>
    </source>
</reference>
<gene>
    <name evidence="1" type="ORF">BDY19DRAFT_992139</name>
</gene>
<sequence length="191" mass="21829">MHILEGQAQIWFYAPSYDGQVPVIPNYNRMSTLLSQLVTTHLGLLYSFMTRVSLPYDPVNVATLSVILLLILWSDTTPGDILSRADRAATRKFIANCLGFSYLVIFILYSQETTARIMGLVTLLSLMTFNFLDGSELFEYRCLMCKLREHSQRQDSTFMDIESPCVGSGVRVEEPVYEELRESSRRRPKPL</sequence>
<keyword evidence="2" id="KW-1185">Reference proteome</keyword>
<protein>
    <submittedName>
        <fullName evidence="1">Uncharacterized protein</fullName>
    </submittedName>
</protein>
<evidence type="ECO:0000313" key="1">
    <source>
        <dbReference type="EMBL" id="KAI0090715.1"/>
    </source>
</evidence>
<name>A0ACB8U9T0_9APHY</name>
<accession>A0ACB8U9T0</accession>
<comment type="caution">
    <text evidence="1">The sequence shown here is derived from an EMBL/GenBank/DDBJ whole genome shotgun (WGS) entry which is preliminary data.</text>
</comment>
<evidence type="ECO:0000313" key="2">
    <source>
        <dbReference type="Proteomes" id="UP001055072"/>
    </source>
</evidence>
<dbReference type="Proteomes" id="UP001055072">
    <property type="component" value="Unassembled WGS sequence"/>
</dbReference>
<organism evidence="1 2">
    <name type="scientific">Irpex rosettiformis</name>
    <dbReference type="NCBI Taxonomy" id="378272"/>
    <lineage>
        <taxon>Eukaryota</taxon>
        <taxon>Fungi</taxon>
        <taxon>Dikarya</taxon>
        <taxon>Basidiomycota</taxon>
        <taxon>Agaricomycotina</taxon>
        <taxon>Agaricomycetes</taxon>
        <taxon>Polyporales</taxon>
        <taxon>Irpicaceae</taxon>
        <taxon>Irpex</taxon>
    </lineage>
</organism>
<proteinExistence type="predicted"/>
<dbReference type="EMBL" id="MU274907">
    <property type="protein sequence ID" value="KAI0090715.1"/>
    <property type="molecule type" value="Genomic_DNA"/>
</dbReference>